<comment type="caution">
    <text evidence="2">The sequence shown here is derived from an EMBL/GenBank/DDBJ whole genome shotgun (WGS) entry which is preliminary data.</text>
</comment>
<proteinExistence type="predicted"/>
<feature type="compositionally biased region" description="Polar residues" evidence="1">
    <location>
        <begin position="268"/>
        <end position="286"/>
    </location>
</feature>
<feature type="region of interest" description="Disordered" evidence="1">
    <location>
        <begin position="261"/>
        <end position="295"/>
    </location>
</feature>
<gene>
    <name evidence="2" type="ORF">POM88_014026</name>
</gene>
<reference evidence="2" key="2">
    <citation type="submission" date="2023-05" db="EMBL/GenBank/DDBJ databases">
        <authorList>
            <person name="Schelkunov M.I."/>
        </authorList>
    </citation>
    <scope>NUCLEOTIDE SEQUENCE</scope>
    <source>
        <strain evidence="2">Hsosn_3</strain>
        <tissue evidence="2">Leaf</tissue>
    </source>
</reference>
<keyword evidence="3" id="KW-1185">Reference proteome</keyword>
<dbReference type="AlphaFoldDB" id="A0AAD8IZN0"/>
<sequence>MDLEFNKFSQQSQIANKPRVCLLLYYGDLKKLWDELADFEKILSCSCGKCECNLASQFEKLRETSKLHRFLMGLNTEDNGMIRSQLLSYDPLPTLNRAYQILIQEERVRGIARNTEIQDNVVGFAVRTDVKGKGRMEVKDKSINKSSLTCTHCNRSGHDVTGCLYPDWWEGNRSSGRGAIGRGGRGSFSFSFTPAGRGCRGGQHVHANVTMAAGCSTWPNSNTHEAATTGLPGLSNEQWKTLLDMLGNKSHDVDRMTDMPHDMENSDLDNNTHQGDKTPTGTTSENMGHGRREKKNNQIIEPVIKVGGTLIDTDVISADKVDNTVVFATDNIDDATDKNDDTLLSVANLVDEHAVNVIGMDTDIDIYEIQNSEGIEWAIDRITG</sequence>
<dbReference type="PANTHER" id="PTHR34222:SF28">
    <property type="entry name" value="CCHC-TYPE DOMAIN-CONTAINING PROTEIN"/>
    <property type="match status" value="1"/>
</dbReference>
<dbReference type="Proteomes" id="UP001237642">
    <property type="component" value="Unassembled WGS sequence"/>
</dbReference>
<evidence type="ECO:0000256" key="1">
    <source>
        <dbReference type="SAM" id="MobiDB-lite"/>
    </source>
</evidence>
<dbReference type="EMBL" id="JAUIZM010000003">
    <property type="protein sequence ID" value="KAK1394970.1"/>
    <property type="molecule type" value="Genomic_DNA"/>
</dbReference>
<name>A0AAD8IZN0_9APIA</name>
<evidence type="ECO:0000313" key="2">
    <source>
        <dbReference type="EMBL" id="KAK1394970.1"/>
    </source>
</evidence>
<accession>A0AAD8IZN0</accession>
<protein>
    <submittedName>
        <fullName evidence="2">Uncharacterized protein</fullName>
    </submittedName>
</protein>
<dbReference type="PANTHER" id="PTHR34222">
    <property type="entry name" value="GAG_PRE-INTEGRS DOMAIN-CONTAINING PROTEIN"/>
    <property type="match status" value="1"/>
</dbReference>
<organism evidence="2 3">
    <name type="scientific">Heracleum sosnowskyi</name>
    <dbReference type="NCBI Taxonomy" id="360622"/>
    <lineage>
        <taxon>Eukaryota</taxon>
        <taxon>Viridiplantae</taxon>
        <taxon>Streptophyta</taxon>
        <taxon>Embryophyta</taxon>
        <taxon>Tracheophyta</taxon>
        <taxon>Spermatophyta</taxon>
        <taxon>Magnoliopsida</taxon>
        <taxon>eudicotyledons</taxon>
        <taxon>Gunneridae</taxon>
        <taxon>Pentapetalae</taxon>
        <taxon>asterids</taxon>
        <taxon>campanulids</taxon>
        <taxon>Apiales</taxon>
        <taxon>Apiaceae</taxon>
        <taxon>Apioideae</taxon>
        <taxon>apioid superclade</taxon>
        <taxon>Tordylieae</taxon>
        <taxon>Tordyliinae</taxon>
        <taxon>Heracleum</taxon>
    </lineage>
</organism>
<reference evidence="2" key="1">
    <citation type="submission" date="2023-02" db="EMBL/GenBank/DDBJ databases">
        <title>Genome of toxic invasive species Heracleum sosnowskyi carries increased number of genes despite the absence of recent whole-genome duplications.</title>
        <authorList>
            <person name="Schelkunov M."/>
            <person name="Shtratnikova V."/>
            <person name="Makarenko M."/>
            <person name="Klepikova A."/>
            <person name="Omelchenko D."/>
            <person name="Novikova G."/>
            <person name="Obukhova E."/>
            <person name="Bogdanov V."/>
            <person name="Penin A."/>
            <person name="Logacheva M."/>
        </authorList>
    </citation>
    <scope>NUCLEOTIDE SEQUENCE</scope>
    <source>
        <strain evidence="2">Hsosn_3</strain>
        <tissue evidence="2">Leaf</tissue>
    </source>
</reference>
<evidence type="ECO:0000313" key="3">
    <source>
        <dbReference type="Proteomes" id="UP001237642"/>
    </source>
</evidence>